<keyword evidence="4" id="KW-0732">Signal</keyword>
<name>A0ABD3QFI8_9STRA</name>
<evidence type="ECO:0000256" key="1">
    <source>
        <dbReference type="ARBA" id="ARBA00004236"/>
    </source>
</evidence>
<evidence type="ECO:0000256" key="3">
    <source>
        <dbReference type="ARBA" id="ARBA00022614"/>
    </source>
</evidence>
<protein>
    <recommendedName>
        <fullName evidence="11">Leucine-rich repeat-containing N-terminal plant-type domain-containing protein</fullName>
    </recommendedName>
</protein>
<dbReference type="Pfam" id="PF00560">
    <property type="entry name" value="LRR_1"/>
    <property type="match status" value="2"/>
</dbReference>
<feature type="compositionally biased region" description="Polar residues" evidence="7">
    <location>
        <begin position="67"/>
        <end position="80"/>
    </location>
</feature>
<organism evidence="9 10">
    <name type="scientific">Cyclotella cryptica</name>
    <dbReference type="NCBI Taxonomy" id="29204"/>
    <lineage>
        <taxon>Eukaryota</taxon>
        <taxon>Sar</taxon>
        <taxon>Stramenopiles</taxon>
        <taxon>Ochrophyta</taxon>
        <taxon>Bacillariophyta</taxon>
        <taxon>Coscinodiscophyceae</taxon>
        <taxon>Thalassiosirophycidae</taxon>
        <taxon>Stephanodiscales</taxon>
        <taxon>Stephanodiscaceae</taxon>
        <taxon>Cyclotella</taxon>
    </lineage>
</organism>
<evidence type="ECO:0000313" key="10">
    <source>
        <dbReference type="Proteomes" id="UP001516023"/>
    </source>
</evidence>
<dbReference type="PANTHER" id="PTHR48054">
    <property type="entry name" value="RECEPTOR KINASE-LIKE PROTEIN XA21"/>
    <property type="match status" value="1"/>
</dbReference>
<reference evidence="9 10" key="1">
    <citation type="journal article" date="2020" name="G3 (Bethesda)">
        <title>Improved Reference Genome for Cyclotella cryptica CCMP332, a Model for Cell Wall Morphogenesis, Salinity Adaptation, and Lipid Production in Diatoms (Bacillariophyta).</title>
        <authorList>
            <person name="Roberts W.R."/>
            <person name="Downey K.M."/>
            <person name="Ruck E.C."/>
            <person name="Traller J.C."/>
            <person name="Alverson A.J."/>
        </authorList>
    </citation>
    <scope>NUCLEOTIDE SEQUENCE [LARGE SCALE GENOMIC DNA]</scope>
    <source>
        <strain evidence="9 10">CCMP332</strain>
    </source>
</reference>
<dbReference type="Proteomes" id="UP001516023">
    <property type="component" value="Unassembled WGS sequence"/>
</dbReference>
<sequence>MADPASSSEGDPSSLVLPTEIVTESLAPEPMIAAAEAVATEAHAAAPESVTNDLVNSKDVSLLHVDGSTQGHPSDATMSESDPPRDSIPMESKEASVVPDEFAAAAAAAASTNNNEAALNTDESASDESHSTSHDSHSSSTESSDDSSSGSSSSSSSEDPSEVGGLTMDEIDCLERELERQESHDRIHDRDDEINDDEEERIHDDYNGLQTPFTIDEDEEEDARESILLKEHLQSGHDSPLSYDDDAELGENGRTTPLHFNGSYRKQRIGQDRATVRRMVVQRIKGNKTWHTKRGRKHVQSAMTPRDIPLHWEDEAVPIPRGTRGWTQRNKRRRFCYAVMSVIIIVVGVALTIFGIDRQREYNRIQGAVADDDGYDDDNYYDDDDIFSTNDTGDAETLQSPPMNYYSPPSTAPSVVPDDALLLSLKMAYKNVLHSIPPTTETLHIIDSIETDLLNRSKQMMNSSEQSVQWRSYLSLLRRDDVIDKTTNTLVMNDELILQLYSLTCFFNNFNDVQEGENECQWTGIQCDDVFPETHTDVLFASPDDLRVVSLTLPGESLRGTLPMELIFLAHLETIELSNNFISGSLPKYFSTEQLESLKVLSFHDNRFEGTIPIEISKLKNLQKLTLQHNELVGELTNEICDLREHNLHFLWADCSTMPSTGVPKVPCPADCCTICFEGYDSDGGPSTGGTSPSSQVDTPHIVIGDWGADLKDKLSRLSTDGGMAFSDMNSPQFQAYGWLVEDSDGQGYDDKRLYQRYALATLYFSTGGVQWNNNKGWVTSLDECGWFGVSGCGDANSEAVVSIELVGNNLDGSIPSEFFVYFSDLMILNLADNHLRGSIPTSVGALTSLSTLELAENELTSHIPTELGKLTNLDHLFLQSNYLEGQMPHEVCALRSNHTLTMLWVDCNGFPPRVQCRTTCCTSCFTNPKNRTGSNEIEAPTTHADPERDVLATLKKMSPDSGVTLEDTSSPQFKAYSWIAGSDYTSLTDIKLLQRYALATLYFSTAGEGWTENDFWLSDNNECPNESAHWLGVDSCDGGGMVTRLNLSSNNLVGTLPMEISHLRMLQVMDVSDNKLYGSLPTQFGQFQELEVLQLSVNLLSGSIPDDLGFVFTLHELYFHKNSFTGSIPVSICDLKDPIGGLEVLWADCSGNPPPIICREFCCTECFSNSSEYVSYDDSDDGTYFPTLAPTSALQTQSPTVSENPELKAFLLKHMDGFQDSLSDVDLPAYKAYLWVANADNYSDLEPFNILQRFGLVSLYLSTTPDFDWKVSTRWQTKQHECTWFGIKCSDNNTVSEISLPNNRMSGTLPREIALAGVGGQMVYLDLSGNNIGGKIVSELGTLKKLAFLDLKANDFTGSIPSELGLLSKLKSLQLHANELTGEMPQEICSLRSGSLSMLRADCDPDNSSDEVTCPKDTCCTSCY</sequence>
<feature type="transmembrane region" description="Helical" evidence="8">
    <location>
        <begin position="335"/>
        <end position="356"/>
    </location>
</feature>
<feature type="region of interest" description="Disordered" evidence="7">
    <location>
        <begin position="61"/>
        <end position="211"/>
    </location>
</feature>
<feature type="compositionally biased region" description="Low complexity" evidence="7">
    <location>
        <begin position="138"/>
        <end position="158"/>
    </location>
</feature>
<evidence type="ECO:0000256" key="6">
    <source>
        <dbReference type="ARBA" id="ARBA00023136"/>
    </source>
</evidence>
<feature type="compositionally biased region" description="Low complexity" evidence="7">
    <location>
        <begin position="103"/>
        <end position="123"/>
    </location>
</feature>
<comment type="caution">
    <text evidence="9">The sequence shown here is derived from an EMBL/GenBank/DDBJ whole genome shotgun (WGS) entry which is preliminary data.</text>
</comment>
<feature type="region of interest" description="Disordered" evidence="7">
    <location>
        <begin position="231"/>
        <end position="261"/>
    </location>
</feature>
<gene>
    <name evidence="9" type="ORF">HJC23_011830</name>
</gene>
<keyword evidence="10" id="KW-1185">Reference proteome</keyword>
<feature type="compositionally biased region" description="Basic and acidic residues" evidence="7">
    <location>
        <begin position="127"/>
        <end position="137"/>
    </location>
</feature>
<keyword evidence="5" id="KW-0677">Repeat</keyword>
<keyword evidence="3" id="KW-0433">Leucine-rich repeat</keyword>
<proteinExistence type="predicted"/>
<comment type="subcellular location">
    <subcellularLocation>
        <location evidence="1">Cell membrane</location>
    </subcellularLocation>
</comment>
<dbReference type="InterPro" id="IPR001611">
    <property type="entry name" value="Leu-rich_rpt"/>
</dbReference>
<evidence type="ECO:0000313" key="9">
    <source>
        <dbReference type="EMBL" id="KAL3798526.1"/>
    </source>
</evidence>
<dbReference type="InterPro" id="IPR032675">
    <property type="entry name" value="LRR_dom_sf"/>
</dbReference>
<dbReference type="InterPro" id="IPR052592">
    <property type="entry name" value="LRR-RLK"/>
</dbReference>
<feature type="compositionally biased region" description="Basic and acidic residues" evidence="7">
    <location>
        <begin position="173"/>
        <end position="191"/>
    </location>
</feature>
<keyword evidence="6 8" id="KW-0472">Membrane</keyword>
<evidence type="ECO:0000256" key="2">
    <source>
        <dbReference type="ARBA" id="ARBA00022475"/>
    </source>
</evidence>
<dbReference type="EMBL" id="JABMIG020000045">
    <property type="protein sequence ID" value="KAL3798526.1"/>
    <property type="molecule type" value="Genomic_DNA"/>
</dbReference>
<keyword evidence="2" id="KW-1003">Cell membrane</keyword>
<accession>A0ABD3QFI8</accession>
<evidence type="ECO:0000256" key="8">
    <source>
        <dbReference type="SAM" id="Phobius"/>
    </source>
</evidence>
<dbReference type="SUPFAM" id="SSF52047">
    <property type="entry name" value="RNI-like"/>
    <property type="match status" value="1"/>
</dbReference>
<dbReference type="FunFam" id="3.80.10.10:FF:000041">
    <property type="entry name" value="LRR receptor-like serine/threonine-protein kinase ERECTA"/>
    <property type="match status" value="1"/>
</dbReference>
<dbReference type="PANTHER" id="PTHR48054:SF94">
    <property type="entry name" value="LEUCINE-RICH REPEAT RECEPTOR-LIKE PROTEIN FASCIATED EAR2"/>
    <property type="match status" value="1"/>
</dbReference>
<evidence type="ECO:0000256" key="7">
    <source>
        <dbReference type="SAM" id="MobiDB-lite"/>
    </source>
</evidence>
<dbReference type="Gene3D" id="3.80.10.10">
    <property type="entry name" value="Ribonuclease Inhibitor"/>
    <property type="match status" value="4"/>
</dbReference>
<dbReference type="InterPro" id="IPR003591">
    <property type="entry name" value="Leu-rich_rpt_typical-subtyp"/>
</dbReference>
<evidence type="ECO:0000256" key="4">
    <source>
        <dbReference type="ARBA" id="ARBA00022729"/>
    </source>
</evidence>
<evidence type="ECO:0000256" key="5">
    <source>
        <dbReference type="ARBA" id="ARBA00022737"/>
    </source>
</evidence>
<dbReference type="FunFam" id="3.80.10.10:FF:000400">
    <property type="entry name" value="Nuclear pore complex protein NUP107"/>
    <property type="match status" value="2"/>
</dbReference>
<dbReference type="Pfam" id="PF13855">
    <property type="entry name" value="LRR_8"/>
    <property type="match status" value="1"/>
</dbReference>
<dbReference type="GO" id="GO:0005886">
    <property type="term" value="C:plasma membrane"/>
    <property type="evidence" value="ECO:0007669"/>
    <property type="project" value="UniProtKB-SubCell"/>
</dbReference>
<dbReference type="SUPFAM" id="SSF52058">
    <property type="entry name" value="L domain-like"/>
    <property type="match status" value="1"/>
</dbReference>
<keyword evidence="8" id="KW-0812">Transmembrane</keyword>
<keyword evidence="8" id="KW-1133">Transmembrane helix</keyword>
<dbReference type="SMART" id="SM00369">
    <property type="entry name" value="LRR_TYP"/>
    <property type="match status" value="6"/>
</dbReference>
<evidence type="ECO:0008006" key="11">
    <source>
        <dbReference type="Google" id="ProtNLM"/>
    </source>
</evidence>
<dbReference type="FunFam" id="3.80.10.10:FF:000383">
    <property type="entry name" value="Leucine-rich repeat receptor protein kinase EMS1"/>
    <property type="match status" value="1"/>
</dbReference>